<comment type="caution">
    <text evidence="1">The sequence shown here is derived from an EMBL/GenBank/DDBJ whole genome shotgun (WGS) entry which is preliminary data.</text>
</comment>
<organism evidence="1 2">
    <name type="scientific">Arabidopsis thaliana</name>
    <name type="common">Mouse-ear cress</name>
    <dbReference type="NCBI Taxonomy" id="3702"/>
    <lineage>
        <taxon>Eukaryota</taxon>
        <taxon>Viridiplantae</taxon>
        <taxon>Streptophyta</taxon>
        <taxon>Embryophyta</taxon>
        <taxon>Tracheophyta</taxon>
        <taxon>Spermatophyta</taxon>
        <taxon>Magnoliopsida</taxon>
        <taxon>eudicotyledons</taxon>
        <taxon>Gunneridae</taxon>
        <taxon>Pentapetalae</taxon>
        <taxon>rosids</taxon>
        <taxon>malvids</taxon>
        <taxon>Brassicales</taxon>
        <taxon>Brassicaceae</taxon>
        <taxon>Camelineae</taxon>
        <taxon>Arabidopsis</taxon>
    </lineage>
</organism>
<dbReference type="EMBL" id="LUHQ01000001">
    <property type="protein sequence ID" value="OAP18162.1"/>
    <property type="molecule type" value="Genomic_DNA"/>
</dbReference>
<evidence type="ECO:0000313" key="1">
    <source>
        <dbReference type="EMBL" id="OAP18162.1"/>
    </source>
</evidence>
<protein>
    <submittedName>
        <fullName evidence="1">Uncharacterized protein</fullName>
    </submittedName>
</protein>
<sequence>MRERRFNRRLPFLLPSRLFVSSRSVCRRLPAVSSGINNCNSVSTSITNPIANLYKPCECLCNPRVDQSEKKLFPLFILIMADYIRRQVQEIALGIEDATINLRVELCEKAINETRFRLIVKPVNPRKQNFRAMLSALPRL</sequence>
<proteinExistence type="predicted"/>
<accession>A0A178WM25</accession>
<name>A0A178WM25_ARATH</name>
<dbReference type="AlphaFoldDB" id="A0A178WM25"/>
<dbReference type="Proteomes" id="UP000078284">
    <property type="component" value="Chromosome 1"/>
</dbReference>
<gene>
    <name evidence="1" type="ordered locus">AXX17_At1g39690</name>
</gene>
<reference evidence="2" key="1">
    <citation type="journal article" date="2016" name="Proc. Natl. Acad. Sci. U.S.A.">
        <title>Chromosome-level assembly of Arabidopsis thaliana Ler reveals the extent of translocation and inversion polymorphisms.</title>
        <authorList>
            <person name="Zapata L."/>
            <person name="Ding J."/>
            <person name="Willing E.M."/>
            <person name="Hartwig B."/>
            <person name="Bezdan D."/>
            <person name="Jiao W.B."/>
            <person name="Patel V."/>
            <person name="Velikkakam James G."/>
            <person name="Koornneef M."/>
            <person name="Ossowski S."/>
            <person name="Schneeberger K."/>
        </authorList>
    </citation>
    <scope>NUCLEOTIDE SEQUENCE [LARGE SCALE GENOMIC DNA]</scope>
    <source>
        <strain evidence="2">cv. Landsberg erecta</strain>
    </source>
</reference>
<evidence type="ECO:0000313" key="2">
    <source>
        <dbReference type="Proteomes" id="UP000078284"/>
    </source>
</evidence>